<feature type="chain" id="PRO_5045529398" description="Adhesin domain-containing protein" evidence="1">
    <location>
        <begin position="20"/>
        <end position="362"/>
    </location>
</feature>
<comment type="caution">
    <text evidence="2">The sequence shown here is derived from an EMBL/GenBank/DDBJ whole genome shotgun (WGS) entry which is preliminary data.</text>
</comment>
<sequence>MKTTLYKLFFLAIIAPSLAFSNNEFKDKHTEKKKISKEFKVSATSSLMIDNSYGNIDISTWDENRVVIEVFIETNGNDEEAVKRKLNNINIEFSQSSAGVSAKTHFSKEDQSWWNQLFGSSNNVNMQINYVIKAPARNNVNLSNDYGGIYLDRLLGNSKISCDYGKIDIGELRGNSNDINFDYTRNSHIGYVKNAEINADYSDYVIEEAGKLNINADYTSSNILKVEDATFNCDYGSISIEKVRRLKGNGDYLTTKIGRVFTSVILDLDYGSASIEKLVKGMKEVKIESDYTGIKIGYDEAQPFSFNITTSYGDVNGVNDFEVSKRHESGTRKTYQGYHLSVSSGNHVNISTSYGSVSFRKQ</sequence>
<keyword evidence="1" id="KW-0732">Signal</keyword>
<accession>A0ABU3D9I8</accession>
<dbReference type="RefSeq" id="WP_311504541.1">
    <property type="nucleotide sequence ID" value="NZ_JAVRHK010000017.1"/>
</dbReference>
<protein>
    <recommendedName>
        <fullName evidence="4">Adhesin domain-containing protein</fullName>
    </recommendedName>
</protein>
<evidence type="ECO:0008006" key="4">
    <source>
        <dbReference type="Google" id="ProtNLM"/>
    </source>
</evidence>
<evidence type="ECO:0000313" key="3">
    <source>
        <dbReference type="Proteomes" id="UP001262582"/>
    </source>
</evidence>
<dbReference type="Proteomes" id="UP001262582">
    <property type="component" value="Unassembled WGS sequence"/>
</dbReference>
<evidence type="ECO:0000313" key="2">
    <source>
        <dbReference type="EMBL" id="MDT0678205.1"/>
    </source>
</evidence>
<reference evidence="2 3" key="1">
    <citation type="submission" date="2023-09" db="EMBL/GenBank/DDBJ databases">
        <authorList>
            <person name="Rey-Velasco X."/>
        </authorList>
    </citation>
    <scope>NUCLEOTIDE SEQUENCE [LARGE SCALE GENOMIC DNA]</scope>
    <source>
        <strain evidence="2 3">F117</strain>
    </source>
</reference>
<name>A0ABU3D9I8_9FLAO</name>
<dbReference type="EMBL" id="JAVRHK010000017">
    <property type="protein sequence ID" value="MDT0678205.1"/>
    <property type="molecule type" value="Genomic_DNA"/>
</dbReference>
<keyword evidence="3" id="KW-1185">Reference proteome</keyword>
<organism evidence="2 3">
    <name type="scientific">Autumnicola musiva</name>
    <dbReference type="NCBI Taxonomy" id="3075589"/>
    <lineage>
        <taxon>Bacteria</taxon>
        <taxon>Pseudomonadati</taxon>
        <taxon>Bacteroidota</taxon>
        <taxon>Flavobacteriia</taxon>
        <taxon>Flavobacteriales</taxon>
        <taxon>Flavobacteriaceae</taxon>
        <taxon>Autumnicola</taxon>
    </lineage>
</organism>
<evidence type="ECO:0000256" key="1">
    <source>
        <dbReference type="SAM" id="SignalP"/>
    </source>
</evidence>
<gene>
    <name evidence="2" type="ORF">RM539_16600</name>
</gene>
<proteinExistence type="predicted"/>
<feature type="signal peptide" evidence="1">
    <location>
        <begin position="1"/>
        <end position="19"/>
    </location>
</feature>